<proteinExistence type="predicted"/>
<keyword evidence="2" id="KW-0946">Virion</keyword>
<dbReference type="RefSeq" id="WP_227308235.1">
    <property type="nucleotide sequence ID" value="NZ_JAESVA010000005.1"/>
</dbReference>
<evidence type="ECO:0000313" key="3">
    <source>
        <dbReference type="Proteomes" id="UP000721844"/>
    </source>
</evidence>
<dbReference type="PANTHER" id="PTHR37089">
    <property type="entry name" value="PROTEIN U-RELATED"/>
    <property type="match status" value="1"/>
</dbReference>
<comment type="caution">
    <text evidence="2">The sequence shown here is derived from an EMBL/GenBank/DDBJ whole genome shotgun (WGS) entry which is preliminary data.</text>
</comment>
<evidence type="ECO:0000259" key="1">
    <source>
        <dbReference type="Pfam" id="PF05229"/>
    </source>
</evidence>
<organism evidence="2 3">
    <name type="scientific">Acidisoma cellulosilyticum</name>
    <dbReference type="NCBI Taxonomy" id="2802395"/>
    <lineage>
        <taxon>Bacteria</taxon>
        <taxon>Pseudomonadati</taxon>
        <taxon>Pseudomonadota</taxon>
        <taxon>Alphaproteobacteria</taxon>
        <taxon>Acetobacterales</taxon>
        <taxon>Acidocellaceae</taxon>
        <taxon>Acidisoma</taxon>
    </lineage>
</organism>
<dbReference type="Proteomes" id="UP000721844">
    <property type="component" value="Unassembled WGS sequence"/>
</dbReference>
<dbReference type="AlphaFoldDB" id="A0A963Z2C1"/>
<name>A0A963Z2C1_9PROT</name>
<evidence type="ECO:0000313" key="2">
    <source>
        <dbReference type="EMBL" id="MCB8881563.1"/>
    </source>
</evidence>
<reference evidence="2 3" key="1">
    <citation type="journal article" date="2021" name="Microorganisms">
        <title>Acidisoma silvae sp. nov. and Acidisomacellulosilytica sp. nov., Two Acidophilic Bacteria Isolated from Decaying Wood, Hydrolyzing Cellulose and Producing Poly-3-hydroxybutyrate.</title>
        <authorList>
            <person name="Mieszkin S."/>
            <person name="Pouder E."/>
            <person name="Uroz S."/>
            <person name="Simon-Colin C."/>
            <person name="Alain K."/>
        </authorList>
    </citation>
    <scope>NUCLEOTIDE SEQUENCE [LARGE SCALE GENOMIC DNA]</scope>
    <source>
        <strain evidence="2 3">HW T5.17</strain>
    </source>
</reference>
<protein>
    <submittedName>
        <fullName evidence="2">Spore coat protein U domain-containing protein</fullName>
    </submittedName>
</protein>
<feature type="domain" description="Spore coat protein U/FanG" evidence="1">
    <location>
        <begin position="42"/>
        <end position="167"/>
    </location>
</feature>
<sequence length="170" mass="16805">MLAVRVVLGVATSLLVLLPGSGKAAVCNGGLIGGLFAGTPGITANAIVFGPYYGSTGTAVTAVNTITVTCVGALLPIGPTLPAFTIALSMGNAASYGPRTMTGTTTPLSYNIYTTAALTNVWGNGTGSTLQSGGNAGASTQSFTGFGAIPAHQFVKAGSYSDMITVTVTY</sequence>
<dbReference type="PANTHER" id="PTHR37089:SF3">
    <property type="entry name" value="EXPORTED PROTEIN"/>
    <property type="match status" value="1"/>
</dbReference>
<dbReference type="InterPro" id="IPR007893">
    <property type="entry name" value="Spore_coat_U/FanG"/>
</dbReference>
<dbReference type="SMART" id="SM00972">
    <property type="entry name" value="SCPU"/>
    <property type="match status" value="1"/>
</dbReference>
<accession>A0A963Z2C1</accession>
<dbReference type="Pfam" id="PF05229">
    <property type="entry name" value="SCPU"/>
    <property type="match status" value="1"/>
</dbReference>
<gene>
    <name evidence="2" type="ORF">ACELLULO517_15030</name>
</gene>
<dbReference type="EMBL" id="JAESVA010000005">
    <property type="protein sequence ID" value="MCB8881563.1"/>
    <property type="molecule type" value="Genomic_DNA"/>
</dbReference>
<keyword evidence="3" id="KW-1185">Reference proteome</keyword>
<keyword evidence="2" id="KW-0167">Capsid protein</keyword>
<dbReference type="InterPro" id="IPR053167">
    <property type="entry name" value="Spore_coat_component"/>
</dbReference>